<evidence type="ECO:0000313" key="2">
    <source>
        <dbReference type="EMBL" id="SFF95713.1"/>
    </source>
</evidence>
<protein>
    <submittedName>
        <fullName evidence="2">Uncharacterized protein</fullName>
    </submittedName>
</protein>
<accession>A0A1I2MW91</accession>
<feature type="region of interest" description="Disordered" evidence="1">
    <location>
        <begin position="1"/>
        <end position="38"/>
    </location>
</feature>
<proteinExistence type="predicted"/>
<feature type="compositionally biased region" description="Polar residues" evidence="1">
    <location>
        <begin position="1"/>
        <end position="35"/>
    </location>
</feature>
<reference evidence="2 3" key="1">
    <citation type="submission" date="2016-10" db="EMBL/GenBank/DDBJ databases">
        <authorList>
            <person name="de Groot N.N."/>
        </authorList>
    </citation>
    <scope>NUCLEOTIDE SEQUENCE [LARGE SCALE GENOMIC DNA]</scope>
    <source>
        <strain evidence="2 3">OK461</strain>
    </source>
</reference>
<dbReference type="Proteomes" id="UP000181942">
    <property type="component" value="Unassembled WGS sequence"/>
</dbReference>
<feature type="region of interest" description="Disordered" evidence="1">
    <location>
        <begin position="54"/>
        <end position="84"/>
    </location>
</feature>
<sequence length="120" mass="12850">MPTRSRATVSSRSNCLIRNPVNGSTHNDSALNTPAMQGKCSETAALRVLRDRTASEPAKHVPHSHGAVHPPSVNEAGAGHLGDVQPKFIDDLPRSDVIIVINRGFPDGDPAVIFEQRSPK</sequence>
<dbReference type="EMBL" id="FONR01000014">
    <property type="protein sequence ID" value="SFF95713.1"/>
    <property type="molecule type" value="Genomic_DNA"/>
</dbReference>
<organism evidence="2 3">
    <name type="scientific">Streptomyces mirabilis</name>
    <dbReference type="NCBI Taxonomy" id="68239"/>
    <lineage>
        <taxon>Bacteria</taxon>
        <taxon>Bacillati</taxon>
        <taxon>Actinomycetota</taxon>
        <taxon>Actinomycetes</taxon>
        <taxon>Kitasatosporales</taxon>
        <taxon>Streptomycetaceae</taxon>
        <taxon>Streptomyces</taxon>
    </lineage>
</organism>
<evidence type="ECO:0000256" key="1">
    <source>
        <dbReference type="SAM" id="MobiDB-lite"/>
    </source>
</evidence>
<evidence type="ECO:0000313" key="3">
    <source>
        <dbReference type="Proteomes" id="UP000181942"/>
    </source>
</evidence>
<name>A0A1I2MW91_9ACTN</name>
<dbReference type="AlphaFoldDB" id="A0A1I2MW91"/>
<gene>
    <name evidence="2" type="ORF">SAMN02787118_11441</name>
</gene>